<dbReference type="InterPro" id="IPR018650">
    <property type="entry name" value="STSV1_Orf64"/>
</dbReference>
<comment type="caution">
    <text evidence="2">The sequence shown here is derived from an EMBL/GenBank/DDBJ whole genome shotgun (WGS) entry which is preliminary data.</text>
</comment>
<accession>A0ABS3RHW1</accession>
<feature type="transmembrane region" description="Helical" evidence="1">
    <location>
        <begin position="35"/>
        <end position="55"/>
    </location>
</feature>
<dbReference type="EMBL" id="JAGEPF010000001">
    <property type="protein sequence ID" value="MBO2456316.1"/>
    <property type="molecule type" value="Genomic_DNA"/>
</dbReference>
<evidence type="ECO:0000256" key="1">
    <source>
        <dbReference type="SAM" id="Phobius"/>
    </source>
</evidence>
<keyword evidence="1" id="KW-1133">Transmembrane helix</keyword>
<organism evidence="2 3">
    <name type="scientific">Actinomadura violacea</name>
    <dbReference type="NCBI Taxonomy" id="2819934"/>
    <lineage>
        <taxon>Bacteria</taxon>
        <taxon>Bacillati</taxon>
        <taxon>Actinomycetota</taxon>
        <taxon>Actinomycetes</taxon>
        <taxon>Streptosporangiales</taxon>
        <taxon>Thermomonosporaceae</taxon>
        <taxon>Actinomadura</taxon>
    </lineage>
</organism>
<evidence type="ECO:0000313" key="3">
    <source>
        <dbReference type="Proteomes" id="UP000680206"/>
    </source>
</evidence>
<keyword evidence="1" id="KW-0812">Transmembrane</keyword>
<dbReference type="Proteomes" id="UP000680206">
    <property type="component" value="Unassembled WGS sequence"/>
</dbReference>
<keyword evidence="1" id="KW-0472">Membrane</keyword>
<gene>
    <name evidence="2" type="ORF">J4709_01770</name>
</gene>
<keyword evidence="3" id="KW-1185">Reference proteome</keyword>
<sequence>MHYNATLMPILFVAFIDAVPRLRDSGHALVRRYGILAPAAVAAIGLAFLPSFPFWKFTDASFYTTSARVDEAHRLMALIPDGASVAASNNFTPQLTSRCKVTLFADEYRRPVDWVIVDSKRMTGLPAPPPVQQARLRALPSEGYRLVRDEDGILLFRRTGPASN</sequence>
<evidence type="ECO:0000313" key="2">
    <source>
        <dbReference type="EMBL" id="MBO2456316.1"/>
    </source>
</evidence>
<name>A0ABS3RHW1_9ACTN</name>
<proteinExistence type="predicted"/>
<dbReference type="Pfam" id="PF09852">
    <property type="entry name" value="DUF2079"/>
    <property type="match status" value="1"/>
</dbReference>
<reference evidence="2 3" key="1">
    <citation type="submission" date="2021-03" db="EMBL/GenBank/DDBJ databases">
        <title>Actinomadura violae sp. nov., isolated from lichen in Thailand.</title>
        <authorList>
            <person name="Kanchanasin P."/>
            <person name="Saeng-In P."/>
            <person name="Phongsopitanun W."/>
            <person name="Yuki M."/>
            <person name="Kudo T."/>
            <person name="Ohkuma M."/>
            <person name="Tanasupawat S."/>
        </authorList>
    </citation>
    <scope>NUCLEOTIDE SEQUENCE [LARGE SCALE GENOMIC DNA]</scope>
    <source>
        <strain evidence="2 3">LCR2-06</strain>
    </source>
</reference>
<dbReference type="RefSeq" id="WP_208236107.1">
    <property type="nucleotide sequence ID" value="NZ_JAGEPF010000001.1"/>
</dbReference>
<protein>
    <submittedName>
        <fullName evidence="2">DUF2079 domain-containing protein</fullName>
    </submittedName>
</protein>